<keyword evidence="1" id="KW-1133">Transmembrane helix</keyword>
<reference evidence="2 3" key="1">
    <citation type="submission" date="2017-10" db="EMBL/GenBank/DDBJ databases">
        <authorList>
            <person name="Banno H."/>
            <person name="Chua N.-H."/>
        </authorList>
    </citation>
    <scope>NUCLEOTIDE SEQUENCE [LARGE SCALE GENOMIC DNA]</scope>
    <source>
        <strain evidence="2">Vibrio tapetis CECT4600</strain>
    </source>
</reference>
<name>A0A2N8ZG95_9VIBR</name>
<dbReference type="Proteomes" id="UP000235828">
    <property type="component" value="Chromosome A"/>
</dbReference>
<protein>
    <submittedName>
        <fullName evidence="2">Putative Tfp pilus assembly protein PilN</fullName>
    </submittedName>
</protein>
<sequence length="194" mass="22305">MTSINFMPWREYRREQYRQRFFFALIFVVAISILVQWLAGYFLIKQQSIQLARHAEIKAHIHYLDQQIRTLDKAKSNHKSIVTRLDSVETLQHSRNKVTQFMNLLPTLIPEGVYVDKIDMNGRLVEINGISDSTADLATMLDRFERSGAVEEVEIHSIVSGKALFGQIFKTFKVSFVLLSTPKEGSDELARSGL</sequence>
<dbReference type="PANTHER" id="PTHR40278:SF2">
    <property type="entry name" value="TYPE IV PILUS INNER MEMBRANE COMPONENT PILN"/>
    <property type="match status" value="1"/>
</dbReference>
<dbReference type="InterPro" id="IPR052534">
    <property type="entry name" value="Extracell_DNA_Util/SecSys_Comp"/>
</dbReference>
<dbReference type="KEGG" id="vta:A2968"/>
<dbReference type="InterPro" id="IPR007813">
    <property type="entry name" value="PilN"/>
</dbReference>
<evidence type="ECO:0000313" key="3">
    <source>
        <dbReference type="Proteomes" id="UP000235828"/>
    </source>
</evidence>
<keyword evidence="1" id="KW-0812">Transmembrane</keyword>
<keyword evidence="3" id="KW-1185">Reference proteome</keyword>
<gene>
    <name evidence="2" type="ORF">VTAP4600_A2968</name>
</gene>
<evidence type="ECO:0000256" key="1">
    <source>
        <dbReference type="SAM" id="Phobius"/>
    </source>
</evidence>
<dbReference type="OrthoDB" id="5296173at2"/>
<dbReference type="EMBL" id="LT960611">
    <property type="protein sequence ID" value="SON50934.1"/>
    <property type="molecule type" value="Genomic_DNA"/>
</dbReference>
<accession>A0A2N8ZG95</accession>
<dbReference type="GO" id="GO:0043683">
    <property type="term" value="P:type IV pilus assembly"/>
    <property type="evidence" value="ECO:0007669"/>
    <property type="project" value="TreeGrafter"/>
</dbReference>
<organism evidence="2 3">
    <name type="scientific">Vibrio tapetis subsp. tapetis</name>
    <dbReference type="NCBI Taxonomy" id="1671868"/>
    <lineage>
        <taxon>Bacteria</taxon>
        <taxon>Pseudomonadati</taxon>
        <taxon>Pseudomonadota</taxon>
        <taxon>Gammaproteobacteria</taxon>
        <taxon>Vibrionales</taxon>
        <taxon>Vibrionaceae</taxon>
        <taxon>Vibrio</taxon>
    </lineage>
</organism>
<dbReference type="AlphaFoldDB" id="A0A2N8ZG95"/>
<evidence type="ECO:0000313" key="2">
    <source>
        <dbReference type="EMBL" id="SON50934.1"/>
    </source>
</evidence>
<dbReference type="GO" id="GO:0043107">
    <property type="term" value="P:type IV pilus-dependent motility"/>
    <property type="evidence" value="ECO:0007669"/>
    <property type="project" value="TreeGrafter"/>
</dbReference>
<feature type="transmembrane region" description="Helical" evidence="1">
    <location>
        <begin position="21"/>
        <end position="44"/>
    </location>
</feature>
<keyword evidence="1" id="KW-0472">Membrane</keyword>
<dbReference type="RefSeq" id="WP_102523341.1">
    <property type="nucleotide sequence ID" value="NZ_LT960611.1"/>
</dbReference>
<dbReference type="PANTHER" id="PTHR40278">
    <property type="entry name" value="DNA UTILIZATION PROTEIN HOFN"/>
    <property type="match status" value="1"/>
</dbReference>
<proteinExistence type="predicted"/>
<dbReference type="Pfam" id="PF05137">
    <property type="entry name" value="PilN"/>
    <property type="match status" value="1"/>
</dbReference>